<gene>
    <name evidence="1" type="ORF">ALQ49_04682</name>
</gene>
<proteinExistence type="predicted"/>
<evidence type="ECO:0000313" key="1">
    <source>
        <dbReference type="EMBL" id="RMO03494.1"/>
    </source>
</evidence>
<accession>A0A3M3MEZ1</accession>
<name>A0A3M3MEZ1_9PSED</name>
<sequence>MSATQFEKDTTIASCLLEKMPFPTREVLTALPDQQSVMLDNPRLTQLQRPCTSLDVRHWRSVLKRINRMRSAA</sequence>
<protein>
    <submittedName>
        <fullName evidence="1">Uncharacterized protein</fullName>
    </submittedName>
</protein>
<reference evidence="1 2" key="1">
    <citation type="submission" date="2018-08" db="EMBL/GenBank/DDBJ databases">
        <title>Recombination of ecologically and evolutionarily significant loci maintains genetic cohesion in the Pseudomonas syringae species complex.</title>
        <authorList>
            <person name="Dillon M."/>
            <person name="Thakur S."/>
            <person name="Almeida R.N.D."/>
            <person name="Weir B.S."/>
            <person name="Guttman D.S."/>
        </authorList>
    </citation>
    <scope>NUCLEOTIDE SEQUENCE [LARGE SCALE GENOMIC DNA]</scope>
    <source>
        <strain evidence="1 2">1089_5</strain>
    </source>
</reference>
<evidence type="ECO:0000313" key="2">
    <source>
        <dbReference type="Proteomes" id="UP000278062"/>
    </source>
</evidence>
<dbReference type="AlphaFoldDB" id="A0A3M3MEZ1"/>
<dbReference type="Proteomes" id="UP000278062">
    <property type="component" value="Unassembled WGS sequence"/>
</dbReference>
<dbReference type="EMBL" id="RBPL01000008">
    <property type="protein sequence ID" value="RMO03494.1"/>
    <property type="molecule type" value="Genomic_DNA"/>
</dbReference>
<comment type="caution">
    <text evidence="1">The sequence shown here is derived from an EMBL/GenBank/DDBJ whole genome shotgun (WGS) entry which is preliminary data.</text>
</comment>
<organism evidence="1 2">
    <name type="scientific">Pseudomonas syringae pv. apii</name>
    <dbReference type="NCBI Taxonomy" id="81036"/>
    <lineage>
        <taxon>Bacteria</taxon>
        <taxon>Pseudomonadati</taxon>
        <taxon>Pseudomonadota</taxon>
        <taxon>Gammaproteobacteria</taxon>
        <taxon>Pseudomonadales</taxon>
        <taxon>Pseudomonadaceae</taxon>
        <taxon>Pseudomonas</taxon>
    </lineage>
</organism>